<evidence type="ECO:0000313" key="2">
    <source>
        <dbReference type="Proteomes" id="UP001057402"/>
    </source>
</evidence>
<keyword evidence="2" id="KW-1185">Reference proteome</keyword>
<reference evidence="2" key="1">
    <citation type="journal article" date="2023" name="Front. Plant Sci.">
        <title>Chromosomal-level genome assembly of Melastoma candidum provides insights into trichome evolution.</title>
        <authorList>
            <person name="Zhong Y."/>
            <person name="Wu W."/>
            <person name="Sun C."/>
            <person name="Zou P."/>
            <person name="Liu Y."/>
            <person name="Dai S."/>
            <person name="Zhou R."/>
        </authorList>
    </citation>
    <scope>NUCLEOTIDE SEQUENCE [LARGE SCALE GENOMIC DNA]</scope>
</reference>
<organism evidence="1 2">
    <name type="scientific">Melastoma candidum</name>
    <dbReference type="NCBI Taxonomy" id="119954"/>
    <lineage>
        <taxon>Eukaryota</taxon>
        <taxon>Viridiplantae</taxon>
        <taxon>Streptophyta</taxon>
        <taxon>Embryophyta</taxon>
        <taxon>Tracheophyta</taxon>
        <taxon>Spermatophyta</taxon>
        <taxon>Magnoliopsida</taxon>
        <taxon>eudicotyledons</taxon>
        <taxon>Gunneridae</taxon>
        <taxon>Pentapetalae</taxon>
        <taxon>rosids</taxon>
        <taxon>malvids</taxon>
        <taxon>Myrtales</taxon>
        <taxon>Melastomataceae</taxon>
        <taxon>Melastomatoideae</taxon>
        <taxon>Melastomateae</taxon>
        <taxon>Melastoma</taxon>
    </lineage>
</organism>
<proteinExistence type="predicted"/>
<dbReference type="EMBL" id="CM042889">
    <property type="protein sequence ID" value="KAI4318963.1"/>
    <property type="molecule type" value="Genomic_DNA"/>
</dbReference>
<accession>A0ACB9M4R9</accession>
<name>A0ACB9M4R9_9MYRT</name>
<dbReference type="Proteomes" id="UP001057402">
    <property type="component" value="Chromosome 10"/>
</dbReference>
<protein>
    <submittedName>
        <fullName evidence="1">Uncharacterized protein</fullName>
    </submittedName>
</protein>
<sequence>MQGHGGRHSTSRWWEGIPGLPRVGTWMRSSTGGTLHVVLTDQAPSAKLRAIHFHGRCCCRFLVLLLPLHTKVSVGFGGFVHVLSTFIRVHFTGLQLDHFSAMDQILLCSQPSVETIRDIDGNKVVILNVSNPETRADIVMSTGEGKPKLLDEKQTTIYKRAADRNYHFEDEGI</sequence>
<comment type="caution">
    <text evidence="1">The sequence shown here is derived from an EMBL/GenBank/DDBJ whole genome shotgun (WGS) entry which is preliminary data.</text>
</comment>
<evidence type="ECO:0000313" key="1">
    <source>
        <dbReference type="EMBL" id="KAI4318963.1"/>
    </source>
</evidence>
<gene>
    <name evidence="1" type="ORF">MLD38_032615</name>
</gene>